<evidence type="ECO:0000313" key="1">
    <source>
        <dbReference type="EMBL" id="MED6153277.1"/>
    </source>
</evidence>
<proteinExistence type="predicted"/>
<protein>
    <submittedName>
        <fullName evidence="1">Carbon catabolite repressor protein 4 2</fullName>
        <ecNumber evidence="1">3.1.13.4</ecNumber>
    </submittedName>
</protein>
<dbReference type="InterPro" id="IPR036691">
    <property type="entry name" value="Endo/exonu/phosph_ase_sf"/>
</dbReference>
<reference evidence="1 2" key="1">
    <citation type="journal article" date="2023" name="Plants (Basel)">
        <title>Bridging the Gap: Combining Genomics and Transcriptomics Approaches to Understand Stylosanthes scabra, an Orphan Legume from the Brazilian Caatinga.</title>
        <authorList>
            <person name="Ferreira-Neto J.R.C."/>
            <person name="da Silva M.D."/>
            <person name="Binneck E."/>
            <person name="de Melo N.F."/>
            <person name="da Silva R.H."/>
            <person name="de Melo A.L.T.M."/>
            <person name="Pandolfi V."/>
            <person name="Bustamante F.O."/>
            <person name="Brasileiro-Vidal A.C."/>
            <person name="Benko-Iseppon A.M."/>
        </authorList>
    </citation>
    <scope>NUCLEOTIDE SEQUENCE [LARGE SCALE GENOMIC DNA]</scope>
    <source>
        <tissue evidence="1">Leaves</tissue>
    </source>
</reference>
<comment type="caution">
    <text evidence="1">The sequence shown here is derived from an EMBL/GenBank/DDBJ whole genome shotgun (WGS) entry which is preliminary data.</text>
</comment>
<accession>A0ABU6TWP3</accession>
<dbReference type="EC" id="3.1.13.4" evidence="1"/>
<organism evidence="1 2">
    <name type="scientific">Stylosanthes scabra</name>
    <dbReference type="NCBI Taxonomy" id="79078"/>
    <lineage>
        <taxon>Eukaryota</taxon>
        <taxon>Viridiplantae</taxon>
        <taxon>Streptophyta</taxon>
        <taxon>Embryophyta</taxon>
        <taxon>Tracheophyta</taxon>
        <taxon>Spermatophyta</taxon>
        <taxon>Magnoliopsida</taxon>
        <taxon>eudicotyledons</taxon>
        <taxon>Gunneridae</taxon>
        <taxon>Pentapetalae</taxon>
        <taxon>rosids</taxon>
        <taxon>fabids</taxon>
        <taxon>Fabales</taxon>
        <taxon>Fabaceae</taxon>
        <taxon>Papilionoideae</taxon>
        <taxon>50 kb inversion clade</taxon>
        <taxon>dalbergioids sensu lato</taxon>
        <taxon>Dalbergieae</taxon>
        <taxon>Pterocarpus clade</taxon>
        <taxon>Stylosanthes</taxon>
    </lineage>
</organism>
<name>A0ABU6TWP3_9FABA</name>
<dbReference type="Proteomes" id="UP001341840">
    <property type="component" value="Unassembled WGS sequence"/>
</dbReference>
<dbReference type="SUPFAM" id="SSF56219">
    <property type="entry name" value="DNase I-like"/>
    <property type="match status" value="1"/>
</dbReference>
<dbReference type="GO" id="GO:0004535">
    <property type="term" value="F:poly(A)-specific ribonuclease activity"/>
    <property type="evidence" value="ECO:0007669"/>
    <property type="project" value="UniProtKB-EC"/>
</dbReference>
<dbReference type="Gene3D" id="3.60.10.10">
    <property type="entry name" value="Endonuclease/exonuclease/phosphatase"/>
    <property type="match status" value="1"/>
</dbReference>
<dbReference type="PANTHER" id="PTHR12121">
    <property type="entry name" value="CARBON CATABOLITE REPRESSOR PROTEIN 4"/>
    <property type="match status" value="1"/>
</dbReference>
<dbReference type="EMBL" id="JASCZI010093411">
    <property type="protein sequence ID" value="MED6153277.1"/>
    <property type="molecule type" value="Genomic_DNA"/>
</dbReference>
<dbReference type="InterPro" id="IPR050410">
    <property type="entry name" value="CCR4/nocturin_mRNA_transcr"/>
</dbReference>
<keyword evidence="1" id="KW-0378">Hydrolase</keyword>
<evidence type="ECO:0000313" key="2">
    <source>
        <dbReference type="Proteomes" id="UP001341840"/>
    </source>
</evidence>
<gene>
    <name evidence="1" type="primary">CCR42</name>
    <name evidence="1" type="ORF">PIB30_100337</name>
</gene>
<dbReference type="PANTHER" id="PTHR12121:SF34">
    <property type="entry name" value="PROTEIN ANGEL"/>
    <property type="match status" value="1"/>
</dbReference>
<sequence length="137" mass="15712">FKVTIMRNSFPRNWINMAIMAYNDSNNKIDGCATFFCRDKFSHVKKYEKKTALNRLVKDNVALIVVLEAKVNYQPVYNPRKRQLLCVANTHVNVQQDLKDVKLWRVHTLLKGLEKIAASADIPMLVCGDFNSVPGRS</sequence>
<keyword evidence="2" id="KW-1185">Reference proteome</keyword>
<feature type="non-terminal residue" evidence="1">
    <location>
        <position position="1"/>
    </location>
</feature>